<dbReference type="AlphaFoldDB" id="A0A1I8FJN3"/>
<accession>A0A1I8FJN3</accession>
<dbReference type="Proteomes" id="UP000095280">
    <property type="component" value="Unplaced"/>
</dbReference>
<evidence type="ECO:0000313" key="2">
    <source>
        <dbReference type="WBParaSite" id="maker-unitig_37867-snap-gene-0.2-mRNA-1"/>
    </source>
</evidence>
<reference evidence="2" key="1">
    <citation type="submission" date="2016-11" db="UniProtKB">
        <authorList>
            <consortium name="WormBaseParasite"/>
        </authorList>
    </citation>
    <scope>IDENTIFICATION</scope>
</reference>
<dbReference type="WBParaSite" id="maker-unitig_37867-snap-gene-0.2-mRNA-1">
    <property type="protein sequence ID" value="maker-unitig_37867-snap-gene-0.2-mRNA-1"/>
    <property type="gene ID" value="maker-unitig_37867-snap-gene-0.2"/>
</dbReference>
<keyword evidence="1" id="KW-1185">Reference proteome</keyword>
<protein>
    <submittedName>
        <fullName evidence="2">SAM domain-containing protein</fullName>
    </submittedName>
</protein>
<proteinExistence type="predicted"/>
<sequence>DRVAKSARSLLAWAPPLLLPTPRQPVLLWRPENWCGKSAENRLHRRDELLGPPGTTRMPQPPQLLTTHPRDILIWLENCDDAEFYSLSKTTYRSHVHRTPPSPPPRHLRWQQAGAAAVRKKPALRRLFSRESRSFCAAEGAAIAAAAAAAAATAVAEAIGTKRLQYSELVSEEAESGDESDHSDLWKEMQSAVSRLREDRHSICPETVVAMDQPLLLTDGQDVLRFVRQLQLDGHLGQMMRANSMPT</sequence>
<evidence type="ECO:0000313" key="1">
    <source>
        <dbReference type="Proteomes" id="UP000095280"/>
    </source>
</evidence>
<name>A0A1I8FJN3_9PLAT</name>
<organism evidence="1 2">
    <name type="scientific">Macrostomum lignano</name>
    <dbReference type="NCBI Taxonomy" id="282301"/>
    <lineage>
        <taxon>Eukaryota</taxon>
        <taxon>Metazoa</taxon>
        <taxon>Spiralia</taxon>
        <taxon>Lophotrochozoa</taxon>
        <taxon>Platyhelminthes</taxon>
        <taxon>Rhabditophora</taxon>
        <taxon>Macrostomorpha</taxon>
        <taxon>Macrostomida</taxon>
        <taxon>Macrostomidae</taxon>
        <taxon>Macrostomum</taxon>
    </lineage>
</organism>